<dbReference type="GO" id="GO:0035529">
    <property type="term" value="F:NADH pyrophosphatase activity"/>
    <property type="evidence" value="ECO:0007669"/>
    <property type="project" value="TreeGrafter"/>
</dbReference>
<keyword evidence="3" id="KW-0378">Hydrolase</keyword>
<evidence type="ECO:0000313" key="7">
    <source>
        <dbReference type="Proteomes" id="UP000750711"/>
    </source>
</evidence>
<evidence type="ECO:0000256" key="1">
    <source>
        <dbReference type="ARBA" id="ARBA00001946"/>
    </source>
</evidence>
<dbReference type="InterPro" id="IPR050241">
    <property type="entry name" value="NAD-cap_RNA_hydrolase_NudC"/>
</dbReference>
<dbReference type="Proteomes" id="UP000750711">
    <property type="component" value="Unassembled WGS sequence"/>
</dbReference>
<reference evidence="6" key="1">
    <citation type="submission" date="2021-03" db="EMBL/GenBank/DDBJ databases">
        <title>Comparative genomics and phylogenomic investigation of the class Geoglossomycetes provide insights into ecological specialization and systematics.</title>
        <authorList>
            <person name="Melie T."/>
            <person name="Pirro S."/>
            <person name="Miller A.N."/>
            <person name="Quandt A."/>
        </authorList>
    </citation>
    <scope>NUCLEOTIDE SEQUENCE</scope>
    <source>
        <strain evidence="6">CAQ_001_2017</strain>
    </source>
</reference>
<dbReference type="InterPro" id="IPR000086">
    <property type="entry name" value="NUDIX_hydrolase_dom"/>
</dbReference>
<evidence type="ECO:0000256" key="4">
    <source>
        <dbReference type="ARBA" id="ARBA00022842"/>
    </source>
</evidence>
<evidence type="ECO:0000313" key="6">
    <source>
        <dbReference type="EMBL" id="KAH0558377.1"/>
    </source>
</evidence>
<gene>
    <name evidence="6" type="ORF">GP486_004967</name>
</gene>
<dbReference type="CDD" id="cd02883">
    <property type="entry name" value="NUDIX_Hydrolase"/>
    <property type="match status" value="1"/>
</dbReference>
<sequence length="228" mass="25866">MPDPGAVTVHIPEELNFLGFPLEKWFSSHPQYQHLVIGALIFGYRPPAIGGSSSDDRQPRLLLVKRSAMDSYPGCWEVPSGSVERTDLTISDAVAREVLEETKLRVSRFVGEVRGQPVHWWSRQGGGIRVLKLSFEVEVVELPERLTARRTSLAHDGPSESLNLDDVPVVLNPDEHEAYEWVTREELEKGYETGKYKLIRDQYRVLLAGFSQHKERLEQTERDSGEST</sequence>
<protein>
    <recommendedName>
        <fullName evidence="5">Nudix hydrolase domain-containing protein</fullName>
    </recommendedName>
</protein>
<dbReference type="GO" id="GO:0005777">
    <property type="term" value="C:peroxisome"/>
    <property type="evidence" value="ECO:0007669"/>
    <property type="project" value="TreeGrafter"/>
</dbReference>
<dbReference type="PANTHER" id="PTHR42904">
    <property type="entry name" value="NUDIX HYDROLASE, NUDC SUBFAMILY"/>
    <property type="match status" value="1"/>
</dbReference>
<keyword evidence="4" id="KW-0460">Magnesium</keyword>
<dbReference type="GO" id="GO:0046872">
    <property type="term" value="F:metal ion binding"/>
    <property type="evidence" value="ECO:0007669"/>
    <property type="project" value="UniProtKB-KW"/>
</dbReference>
<dbReference type="InterPro" id="IPR015797">
    <property type="entry name" value="NUDIX_hydrolase-like_dom_sf"/>
</dbReference>
<dbReference type="GO" id="GO:0005829">
    <property type="term" value="C:cytosol"/>
    <property type="evidence" value="ECO:0007669"/>
    <property type="project" value="TreeGrafter"/>
</dbReference>
<dbReference type="EMBL" id="JAGHQM010000866">
    <property type="protein sequence ID" value="KAH0558377.1"/>
    <property type="molecule type" value="Genomic_DNA"/>
</dbReference>
<dbReference type="GO" id="GO:0019677">
    <property type="term" value="P:NAD+ catabolic process"/>
    <property type="evidence" value="ECO:0007669"/>
    <property type="project" value="TreeGrafter"/>
</dbReference>
<organism evidence="6 7">
    <name type="scientific">Trichoglossum hirsutum</name>
    <dbReference type="NCBI Taxonomy" id="265104"/>
    <lineage>
        <taxon>Eukaryota</taxon>
        <taxon>Fungi</taxon>
        <taxon>Dikarya</taxon>
        <taxon>Ascomycota</taxon>
        <taxon>Pezizomycotina</taxon>
        <taxon>Geoglossomycetes</taxon>
        <taxon>Geoglossales</taxon>
        <taxon>Geoglossaceae</taxon>
        <taxon>Trichoglossum</taxon>
    </lineage>
</organism>
<dbReference type="AlphaFoldDB" id="A0A9P8RN50"/>
<evidence type="ECO:0000256" key="2">
    <source>
        <dbReference type="ARBA" id="ARBA00022723"/>
    </source>
</evidence>
<comment type="caution">
    <text evidence="6">The sequence shown here is derived from an EMBL/GenBank/DDBJ whole genome shotgun (WGS) entry which is preliminary data.</text>
</comment>
<evidence type="ECO:0000256" key="3">
    <source>
        <dbReference type="ARBA" id="ARBA00022801"/>
    </source>
</evidence>
<dbReference type="Pfam" id="PF00293">
    <property type="entry name" value="NUDIX"/>
    <property type="match status" value="1"/>
</dbReference>
<comment type="cofactor">
    <cofactor evidence="1">
        <name>Mg(2+)</name>
        <dbReference type="ChEBI" id="CHEBI:18420"/>
    </cofactor>
</comment>
<dbReference type="GO" id="GO:0006742">
    <property type="term" value="P:NADP+ catabolic process"/>
    <property type="evidence" value="ECO:0007669"/>
    <property type="project" value="TreeGrafter"/>
</dbReference>
<evidence type="ECO:0000259" key="5">
    <source>
        <dbReference type="PROSITE" id="PS51462"/>
    </source>
</evidence>
<proteinExistence type="predicted"/>
<dbReference type="PROSITE" id="PS51462">
    <property type="entry name" value="NUDIX"/>
    <property type="match status" value="1"/>
</dbReference>
<accession>A0A9P8RN50</accession>
<dbReference type="SUPFAM" id="SSF55811">
    <property type="entry name" value="Nudix"/>
    <property type="match status" value="1"/>
</dbReference>
<keyword evidence="7" id="KW-1185">Reference proteome</keyword>
<feature type="domain" description="Nudix hydrolase" evidence="5">
    <location>
        <begin position="32"/>
        <end position="204"/>
    </location>
</feature>
<dbReference type="Gene3D" id="3.90.79.10">
    <property type="entry name" value="Nucleoside Triphosphate Pyrophosphohydrolase"/>
    <property type="match status" value="1"/>
</dbReference>
<name>A0A9P8RN50_9PEZI</name>
<dbReference type="PANTHER" id="PTHR42904:SF1">
    <property type="entry name" value="NUCLEOSIDE DIPHOSPHATE-LINKED MOIETY X MOTIF 17"/>
    <property type="match status" value="1"/>
</dbReference>
<keyword evidence="2" id="KW-0479">Metal-binding</keyword>